<dbReference type="Pfam" id="PF10607">
    <property type="entry name" value="CTLH"/>
    <property type="match status" value="1"/>
</dbReference>
<dbReference type="InterPro" id="IPR024964">
    <property type="entry name" value="CTLH/CRA"/>
</dbReference>
<accession>A0AAD5XP22</accession>
<keyword evidence="3" id="KW-0479">Metal-binding</keyword>
<dbReference type="InterPro" id="IPR006595">
    <property type="entry name" value="CTLH_C"/>
</dbReference>
<gene>
    <name evidence="14" type="ORF">HDU87_001048</name>
</gene>
<feature type="zinc finger region" description="RING-Gid-type" evidence="10">
    <location>
        <begin position="325"/>
        <end position="369"/>
    </location>
</feature>
<dbReference type="PROSITE" id="PS51867">
    <property type="entry name" value="ZF_RING_GID"/>
    <property type="match status" value="1"/>
</dbReference>
<dbReference type="GO" id="GO:0061630">
    <property type="term" value="F:ubiquitin protein ligase activity"/>
    <property type="evidence" value="ECO:0007669"/>
    <property type="project" value="InterPro"/>
</dbReference>
<evidence type="ECO:0000313" key="14">
    <source>
        <dbReference type="EMBL" id="KAJ3181440.1"/>
    </source>
</evidence>
<evidence type="ECO:0000256" key="8">
    <source>
        <dbReference type="ARBA" id="ARBA00080744"/>
    </source>
</evidence>
<evidence type="ECO:0000256" key="7">
    <source>
        <dbReference type="ARBA" id="ARBA00075398"/>
    </source>
</evidence>
<dbReference type="Gene3D" id="3.30.40.10">
    <property type="entry name" value="Zinc/RING finger domain, C3HC4 (zinc finger)"/>
    <property type="match status" value="1"/>
</dbReference>
<dbReference type="SMART" id="SM00757">
    <property type="entry name" value="CRA"/>
    <property type="match status" value="1"/>
</dbReference>
<dbReference type="GO" id="GO:0005737">
    <property type="term" value="C:cytoplasm"/>
    <property type="evidence" value="ECO:0007669"/>
    <property type="project" value="UniProtKB-SubCell"/>
</dbReference>
<dbReference type="InterPro" id="IPR013144">
    <property type="entry name" value="CRA_dom"/>
</dbReference>
<evidence type="ECO:0000256" key="2">
    <source>
        <dbReference type="ARBA" id="ARBA00022490"/>
    </source>
</evidence>
<feature type="domain" description="CTLH" evidence="12">
    <location>
        <begin position="145"/>
        <end position="202"/>
    </location>
</feature>
<keyword evidence="5" id="KW-0862">Zinc</keyword>
<comment type="similarity">
    <text evidence="6">Belongs to the RMD5/GID2 family.</text>
</comment>
<dbReference type="PANTHER" id="PTHR12170">
    <property type="entry name" value="MACROPHAGE ERYTHROBLAST ATTACHER-RELATED"/>
    <property type="match status" value="1"/>
</dbReference>
<evidence type="ECO:0000259" key="13">
    <source>
        <dbReference type="PROSITE" id="PS51867"/>
    </source>
</evidence>
<protein>
    <recommendedName>
        <fullName evidence="8">GID complex catalytic subunit 2</fullName>
    </recommendedName>
    <alternativeName>
        <fullName evidence="7">Glucose-induced degradation protein 2</fullName>
    </alternativeName>
</protein>
<keyword evidence="2" id="KW-0963">Cytoplasm</keyword>
<evidence type="ECO:0000259" key="12">
    <source>
        <dbReference type="PROSITE" id="PS50897"/>
    </source>
</evidence>
<dbReference type="FunFam" id="3.30.40.10:FF:000143">
    <property type="entry name" value="Regulator of gluconeogenesis Rmd5"/>
    <property type="match status" value="1"/>
</dbReference>
<dbReference type="InterPro" id="IPR013083">
    <property type="entry name" value="Znf_RING/FYVE/PHD"/>
</dbReference>
<dbReference type="PANTHER" id="PTHR12170:SF3">
    <property type="entry name" value="GH10162P"/>
    <property type="match status" value="1"/>
</dbReference>
<comment type="caution">
    <text evidence="14">The sequence shown here is derived from an EMBL/GenBank/DDBJ whole genome shotgun (WGS) entry which is preliminary data.</text>
</comment>
<evidence type="ECO:0000256" key="1">
    <source>
        <dbReference type="ARBA" id="ARBA00004496"/>
    </source>
</evidence>
<reference evidence="14" key="1">
    <citation type="submission" date="2020-05" db="EMBL/GenBank/DDBJ databases">
        <title>Phylogenomic resolution of chytrid fungi.</title>
        <authorList>
            <person name="Stajich J.E."/>
            <person name="Amses K."/>
            <person name="Simmons R."/>
            <person name="Seto K."/>
            <person name="Myers J."/>
            <person name="Bonds A."/>
            <person name="Quandt C.A."/>
            <person name="Barry K."/>
            <person name="Liu P."/>
            <person name="Grigoriev I."/>
            <person name="Longcore J.E."/>
            <person name="James T.Y."/>
        </authorList>
    </citation>
    <scope>NUCLEOTIDE SEQUENCE</scope>
    <source>
        <strain evidence="14">JEL0379</strain>
    </source>
</reference>
<dbReference type="Pfam" id="PF13445">
    <property type="entry name" value="zf-RING_UBOX"/>
    <property type="match status" value="1"/>
</dbReference>
<name>A0AAD5XP22_9FUNG</name>
<dbReference type="PROSITE" id="PS50897">
    <property type="entry name" value="CTLH"/>
    <property type="match status" value="1"/>
</dbReference>
<feature type="domain" description="RING-Gid-type" evidence="13">
    <location>
        <begin position="325"/>
        <end position="369"/>
    </location>
</feature>
<comment type="subcellular location">
    <subcellularLocation>
        <location evidence="1">Cytoplasm</location>
    </subcellularLocation>
</comment>
<dbReference type="PROSITE" id="PS50089">
    <property type="entry name" value="ZF_RING_2"/>
    <property type="match status" value="1"/>
</dbReference>
<dbReference type="InterPro" id="IPR017907">
    <property type="entry name" value="Znf_RING_CS"/>
</dbReference>
<dbReference type="Proteomes" id="UP001212152">
    <property type="component" value="Unassembled WGS sequence"/>
</dbReference>
<dbReference type="GO" id="GO:0043161">
    <property type="term" value="P:proteasome-mediated ubiquitin-dependent protein catabolic process"/>
    <property type="evidence" value="ECO:0007669"/>
    <property type="project" value="InterPro"/>
</dbReference>
<evidence type="ECO:0000313" key="15">
    <source>
        <dbReference type="Proteomes" id="UP001212152"/>
    </source>
</evidence>
<sequence>MDALESISNDFAKVSAKQASSAAELASTLEKLIALMTTAREEIARQPSSLASSLALLKQATTSSAKHLTSQQEDFRRAALKHEKTLRAAFKTDLDNIWDPRAFDGHEHTLDRAIGAHFVREGQFAIAKTFAREGELDPEEGLPGQFADLYTILEALRRGDLSGAIAWATHHKEELDRRASGLEFALHRLQFVQLLSGGEREAALHYAKSSFGPFSLSHLKEIQRLMCSCLYASRLHTSPYADLLHPSAQLDVQRLFTREFCQLLGLPPSSPLFTSALVGTLALPTIVKMSSIMKDRSGLEWSQAGELPVEIPLANEQRYHSVFACPVSKEQSTDENPPMLMACGHVLCKFCIDRLSKGNSNLRFKCPYCPTESTASQSKRIYI</sequence>
<dbReference type="GO" id="GO:0034657">
    <property type="term" value="C:GID complex"/>
    <property type="evidence" value="ECO:0007669"/>
    <property type="project" value="TreeGrafter"/>
</dbReference>
<keyword evidence="4 9" id="KW-0863">Zinc-finger</keyword>
<dbReference type="CDD" id="cd16652">
    <property type="entry name" value="dRING_Rmd5p-like"/>
    <property type="match status" value="1"/>
</dbReference>
<dbReference type="AlphaFoldDB" id="A0AAD5XP22"/>
<proteinExistence type="inferred from homology"/>
<evidence type="ECO:0000256" key="6">
    <source>
        <dbReference type="ARBA" id="ARBA00061136"/>
    </source>
</evidence>
<evidence type="ECO:0000256" key="3">
    <source>
        <dbReference type="ARBA" id="ARBA00022723"/>
    </source>
</evidence>
<keyword evidence="15" id="KW-1185">Reference proteome</keyword>
<dbReference type="InterPro" id="IPR044063">
    <property type="entry name" value="ZF_RING_GID"/>
</dbReference>
<feature type="domain" description="RING-type" evidence="11">
    <location>
        <begin position="325"/>
        <end position="369"/>
    </location>
</feature>
<evidence type="ECO:0000256" key="9">
    <source>
        <dbReference type="PROSITE-ProRule" id="PRU00175"/>
    </source>
</evidence>
<dbReference type="EMBL" id="JADGJQ010000012">
    <property type="protein sequence ID" value="KAJ3181440.1"/>
    <property type="molecule type" value="Genomic_DNA"/>
</dbReference>
<dbReference type="InterPro" id="IPR037683">
    <property type="entry name" value="Rmd5_dRing"/>
</dbReference>
<dbReference type="SUPFAM" id="SSF57850">
    <property type="entry name" value="RING/U-box"/>
    <property type="match status" value="1"/>
</dbReference>
<evidence type="ECO:0000259" key="11">
    <source>
        <dbReference type="PROSITE" id="PS50089"/>
    </source>
</evidence>
<evidence type="ECO:0000256" key="5">
    <source>
        <dbReference type="ARBA" id="ARBA00022833"/>
    </source>
</evidence>
<dbReference type="PROSITE" id="PS00518">
    <property type="entry name" value="ZF_RING_1"/>
    <property type="match status" value="1"/>
</dbReference>
<dbReference type="InterPro" id="IPR001841">
    <property type="entry name" value="Znf_RING"/>
</dbReference>
<evidence type="ECO:0000256" key="4">
    <source>
        <dbReference type="ARBA" id="ARBA00022771"/>
    </source>
</evidence>
<dbReference type="InterPro" id="IPR027370">
    <property type="entry name" value="Znf-RING_euk"/>
</dbReference>
<dbReference type="SMART" id="SM00184">
    <property type="entry name" value="RING"/>
    <property type="match status" value="1"/>
</dbReference>
<dbReference type="InterPro" id="IPR045098">
    <property type="entry name" value="Fyv10_fam"/>
</dbReference>
<dbReference type="GO" id="GO:0008270">
    <property type="term" value="F:zinc ion binding"/>
    <property type="evidence" value="ECO:0007669"/>
    <property type="project" value="UniProtKB-KW"/>
</dbReference>
<evidence type="ECO:0000256" key="10">
    <source>
        <dbReference type="PROSITE-ProRule" id="PRU01215"/>
    </source>
</evidence>
<organism evidence="14 15">
    <name type="scientific">Geranomyces variabilis</name>
    <dbReference type="NCBI Taxonomy" id="109894"/>
    <lineage>
        <taxon>Eukaryota</taxon>
        <taxon>Fungi</taxon>
        <taxon>Fungi incertae sedis</taxon>
        <taxon>Chytridiomycota</taxon>
        <taxon>Chytridiomycota incertae sedis</taxon>
        <taxon>Chytridiomycetes</taxon>
        <taxon>Spizellomycetales</taxon>
        <taxon>Powellomycetaceae</taxon>
        <taxon>Geranomyces</taxon>
    </lineage>
</organism>
<dbReference type="GO" id="GO:0005634">
    <property type="term" value="C:nucleus"/>
    <property type="evidence" value="ECO:0007669"/>
    <property type="project" value="TreeGrafter"/>
</dbReference>
<dbReference type="SMART" id="SM00668">
    <property type="entry name" value="CTLH"/>
    <property type="match status" value="1"/>
</dbReference>